<keyword evidence="1" id="KW-0472">Membrane</keyword>
<dbReference type="Pfam" id="PF06161">
    <property type="entry name" value="DUF975"/>
    <property type="match status" value="1"/>
</dbReference>
<evidence type="ECO:0000256" key="1">
    <source>
        <dbReference type="SAM" id="Phobius"/>
    </source>
</evidence>
<name>C0BXP7_9FIRM</name>
<dbReference type="PANTHER" id="PTHR40076">
    <property type="entry name" value="MEMBRANE PROTEIN-RELATED"/>
    <property type="match status" value="1"/>
</dbReference>
<reference evidence="2" key="2">
    <citation type="submission" date="2013-06" db="EMBL/GenBank/DDBJ databases">
        <title>Draft genome sequence of Clostridium hylemonae (DSM 15053).</title>
        <authorList>
            <person name="Sudarsanam P."/>
            <person name="Ley R."/>
            <person name="Guruge J."/>
            <person name="Turnbaugh P.J."/>
            <person name="Mahowald M."/>
            <person name="Liep D."/>
            <person name="Gordon J."/>
        </authorList>
    </citation>
    <scope>NUCLEOTIDE SEQUENCE</scope>
    <source>
        <strain evidence="2">DSM 15053</strain>
    </source>
</reference>
<reference evidence="2" key="1">
    <citation type="submission" date="2009-02" db="EMBL/GenBank/DDBJ databases">
        <authorList>
            <person name="Fulton L."/>
            <person name="Clifton S."/>
            <person name="Fulton B."/>
            <person name="Xu J."/>
            <person name="Minx P."/>
            <person name="Pepin K.H."/>
            <person name="Johnson M."/>
            <person name="Bhonagiri V."/>
            <person name="Nash W.E."/>
            <person name="Mardis E.R."/>
            <person name="Wilson R.K."/>
        </authorList>
    </citation>
    <scope>NUCLEOTIDE SEQUENCE [LARGE SCALE GENOMIC DNA]</scope>
    <source>
        <strain evidence="2">DSM 15053</strain>
    </source>
</reference>
<dbReference type="PANTHER" id="PTHR40076:SF1">
    <property type="entry name" value="MEMBRANE PROTEIN"/>
    <property type="match status" value="1"/>
</dbReference>
<evidence type="ECO:0008006" key="4">
    <source>
        <dbReference type="Google" id="ProtNLM"/>
    </source>
</evidence>
<dbReference type="STRING" id="553973.CLOHYLEM_04584"/>
<dbReference type="Proteomes" id="UP000004893">
    <property type="component" value="Unassembled WGS sequence"/>
</dbReference>
<feature type="transmembrane region" description="Helical" evidence="1">
    <location>
        <begin position="215"/>
        <end position="234"/>
    </location>
</feature>
<dbReference type="eggNOG" id="COG5523">
    <property type="taxonomic scope" value="Bacteria"/>
</dbReference>
<feature type="transmembrane region" description="Helical" evidence="1">
    <location>
        <begin position="145"/>
        <end position="169"/>
    </location>
</feature>
<comment type="caution">
    <text evidence="2">The sequence shown here is derived from an EMBL/GenBank/DDBJ whole genome shotgun (WGS) entry which is preliminary data.</text>
</comment>
<evidence type="ECO:0000313" key="2">
    <source>
        <dbReference type="EMBL" id="EEG75354.1"/>
    </source>
</evidence>
<gene>
    <name evidence="2" type="ORF">CLOHYLEM_04584</name>
</gene>
<keyword evidence="1" id="KW-1133">Transmembrane helix</keyword>
<proteinExistence type="predicted"/>
<organism evidence="2 3">
    <name type="scientific">[Clostridium] hylemonae DSM 15053</name>
    <dbReference type="NCBI Taxonomy" id="553973"/>
    <lineage>
        <taxon>Bacteria</taxon>
        <taxon>Bacillati</taxon>
        <taxon>Bacillota</taxon>
        <taxon>Clostridia</taxon>
        <taxon>Lachnospirales</taxon>
        <taxon>Lachnospiraceae</taxon>
    </lineage>
</organism>
<keyword evidence="1" id="KW-0812">Transmembrane</keyword>
<feature type="transmembrane region" description="Helical" evidence="1">
    <location>
        <begin position="88"/>
        <end position="112"/>
    </location>
</feature>
<sequence length="259" mass="29311">MYKRGGNYNMWNRVELKMRGKQAFQYNYWPCVGAAFIMSVISMVFNSGGAGRSTQTLRQTTYYHDSTDLWNGSSYADTFSGGLPALGALFGAVAVMMALFGTLLMIFVGNVLEVGGKRFFVRNQTERVSVGTVLDGFRSGHYGNIVLTMFLRDLFTFLWSLLFIIPGIVKSYEYRMIPYILSENPGMSYKEAFAISKRMMTGQKLETFIMDLSFIGWYLLGGITCGIVNIFYVMPYVEASFAEMYSFNRAKAYGEGYIR</sequence>
<feature type="transmembrane region" description="Helical" evidence="1">
    <location>
        <begin position="26"/>
        <end position="45"/>
    </location>
</feature>
<accession>C0BXP7</accession>
<dbReference type="AlphaFoldDB" id="C0BXP7"/>
<protein>
    <recommendedName>
        <fullName evidence="4">DUF975 family protein</fullName>
    </recommendedName>
</protein>
<keyword evidence="3" id="KW-1185">Reference proteome</keyword>
<dbReference type="EMBL" id="ABYI02000012">
    <property type="protein sequence ID" value="EEG75354.1"/>
    <property type="molecule type" value="Genomic_DNA"/>
</dbReference>
<dbReference type="InterPro" id="IPR010380">
    <property type="entry name" value="DUF975"/>
</dbReference>
<dbReference type="HOGENOM" id="CLU_045673_0_0_9"/>
<evidence type="ECO:0000313" key="3">
    <source>
        <dbReference type="Proteomes" id="UP000004893"/>
    </source>
</evidence>